<keyword evidence="4" id="KW-1185">Reference proteome</keyword>
<keyword evidence="3" id="KW-0808">Transferase</keyword>
<dbReference type="PANTHER" id="PTHR34220">
    <property type="entry name" value="SENSOR HISTIDINE KINASE YPDA"/>
    <property type="match status" value="1"/>
</dbReference>
<keyword evidence="3" id="KW-0418">Kinase</keyword>
<feature type="domain" description="Signal transduction histidine kinase internal region" evidence="2">
    <location>
        <begin position="154"/>
        <end position="231"/>
    </location>
</feature>
<evidence type="ECO:0000313" key="4">
    <source>
        <dbReference type="Proteomes" id="UP000712080"/>
    </source>
</evidence>
<dbReference type="Gene3D" id="3.30.565.10">
    <property type="entry name" value="Histidine kinase-like ATPase, C-terminal domain"/>
    <property type="match status" value="1"/>
</dbReference>
<proteinExistence type="predicted"/>
<dbReference type="GO" id="GO:0000155">
    <property type="term" value="F:phosphorelay sensor kinase activity"/>
    <property type="evidence" value="ECO:0007669"/>
    <property type="project" value="InterPro"/>
</dbReference>
<feature type="transmembrane region" description="Helical" evidence="1">
    <location>
        <begin position="35"/>
        <end position="54"/>
    </location>
</feature>
<comment type="caution">
    <text evidence="3">The sequence shown here is derived from an EMBL/GenBank/DDBJ whole genome shotgun (WGS) entry which is preliminary data.</text>
</comment>
<dbReference type="GO" id="GO:0016020">
    <property type="term" value="C:membrane"/>
    <property type="evidence" value="ECO:0007669"/>
    <property type="project" value="InterPro"/>
</dbReference>
<organism evidence="3 4">
    <name type="scientific">Flavobacterium silvaticum</name>
    <dbReference type="NCBI Taxonomy" id="1852020"/>
    <lineage>
        <taxon>Bacteria</taxon>
        <taxon>Pseudomonadati</taxon>
        <taxon>Bacteroidota</taxon>
        <taxon>Flavobacteriia</taxon>
        <taxon>Flavobacteriales</taxon>
        <taxon>Flavobacteriaceae</taxon>
        <taxon>Flavobacterium</taxon>
    </lineage>
</organism>
<dbReference type="AlphaFoldDB" id="A0A972JG25"/>
<name>A0A972JG25_9FLAO</name>
<protein>
    <submittedName>
        <fullName evidence="3">Histidine kinase</fullName>
    </submittedName>
</protein>
<dbReference type="PANTHER" id="PTHR34220:SF7">
    <property type="entry name" value="SENSOR HISTIDINE KINASE YPDA"/>
    <property type="match status" value="1"/>
</dbReference>
<dbReference type="EMBL" id="JAAMPU010000102">
    <property type="protein sequence ID" value="NMH27761.1"/>
    <property type="molecule type" value="Genomic_DNA"/>
</dbReference>
<dbReference type="InterPro" id="IPR050640">
    <property type="entry name" value="Bact_2-comp_sensor_kinase"/>
</dbReference>
<dbReference type="InterPro" id="IPR010559">
    <property type="entry name" value="Sig_transdc_His_kin_internal"/>
</dbReference>
<dbReference type="Pfam" id="PF06580">
    <property type="entry name" value="His_kinase"/>
    <property type="match status" value="1"/>
</dbReference>
<keyword evidence="1" id="KW-0812">Transmembrane</keyword>
<feature type="transmembrane region" description="Helical" evidence="1">
    <location>
        <begin position="74"/>
        <end position="92"/>
    </location>
</feature>
<sequence>MEQRVKSILASKYGQETAVFLFVMTIHLLKYDWVHHRSALALAGAFGYFLILYIHAQTNRFLLLPTLLVKRMPFEYIGGTIVLILLFSFGIHEYANYVLAKIPNSSPSYNKGFLYQAAGVTANLVIILGPIIMFKFYREQKRQQDEALLFNELQLQSLRSQLNPHFLFNTFNTLYGTSLQHPERTPDLIMKVSQLLRYQIESDSRQWVTLEEELEFINSYIQLEKERVGYRCNIAFDDKIKASDSYKIPPMLLIVFVENAFKHGTGTVENCFVTISMEIVDSKLVAKISNSIPQKKQQVISTKIGLQKTRERLDLLHGDNYKMEVDQQPECYTVSLELPLKKVASCHPCAVA</sequence>
<accession>A0A972JG25</accession>
<keyword evidence="1" id="KW-1133">Transmembrane helix</keyword>
<dbReference type="InterPro" id="IPR036890">
    <property type="entry name" value="HATPase_C_sf"/>
</dbReference>
<keyword evidence="1" id="KW-0472">Membrane</keyword>
<evidence type="ECO:0000259" key="2">
    <source>
        <dbReference type="Pfam" id="PF06580"/>
    </source>
</evidence>
<dbReference type="Proteomes" id="UP000712080">
    <property type="component" value="Unassembled WGS sequence"/>
</dbReference>
<gene>
    <name evidence="3" type="ORF">G6047_06935</name>
</gene>
<feature type="transmembrane region" description="Helical" evidence="1">
    <location>
        <begin position="112"/>
        <end position="134"/>
    </location>
</feature>
<reference evidence="3" key="1">
    <citation type="submission" date="2020-02" db="EMBL/GenBank/DDBJ databases">
        <title>Flavobacterium sp. genome.</title>
        <authorList>
            <person name="Jung H.S."/>
            <person name="Baek J.H."/>
            <person name="Jeon C.O."/>
        </authorList>
    </citation>
    <scope>NUCLEOTIDE SEQUENCE</scope>
    <source>
        <strain evidence="3">SE-s28</strain>
    </source>
</reference>
<evidence type="ECO:0000256" key="1">
    <source>
        <dbReference type="SAM" id="Phobius"/>
    </source>
</evidence>
<evidence type="ECO:0000313" key="3">
    <source>
        <dbReference type="EMBL" id="NMH27761.1"/>
    </source>
</evidence>